<evidence type="ECO:0000313" key="15">
    <source>
        <dbReference type="Proteomes" id="UP000794436"/>
    </source>
</evidence>
<evidence type="ECO:0000256" key="9">
    <source>
        <dbReference type="ARBA" id="ARBA00023054"/>
    </source>
</evidence>
<dbReference type="PANTHER" id="PTHR13034">
    <property type="entry name" value="DYNACTIN P62 SUBUNIT"/>
    <property type="match status" value="1"/>
</dbReference>
<comment type="similarity">
    <text evidence="11">Belongs to the dynactin subunit 4 family.</text>
</comment>
<evidence type="ECO:0000256" key="6">
    <source>
        <dbReference type="ARBA" id="ARBA00022553"/>
    </source>
</evidence>
<evidence type="ECO:0000256" key="13">
    <source>
        <dbReference type="ARBA" id="ARBA00093507"/>
    </source>
</evidence>
<protein>
    <recommendedName>
        <fullName evidence="12">Dynactin subunit 4</fullName>
    </recommendedName>
</protein>
<keyword evidence="8" id="KW-0007">Acetylation</keyword>
<evidence type="ECO:0000256" key="3">
    <source>
        <dbReference type="ARBA" id="ARBA00004657"/>
    </source>
</evidence>
<dbReference type="PANTHER" id="PTHR13034:SF2">
    <property type="entry name" value="DYNACTIN SUBUNIT 4"/>
    <property type="match status" value="1"/>
</dbReference>
<evidence type="ECO:0000313" key="14">
    <source>
        <dbReference type="EMBL" id="TMW56309.1"/>
    </source>
</evidence>
<name>A0A8K1FCY0_PYTOL</name>
<keyword evidence="15" id="KW-1185">Reference proteome</keyword>
<comment type="subcellular location">
    <subcellularLocation>
        <location evidence="1">Cytoplasm</location>
        <location evidence="1">Cytoskeleton</location>
        <location evidence="1">Microtubule organizing center</location>
        <location evidence="1">Centrosome</location>
    </subcellularLocation>
    <subcellularLocation>
        <location evidence="2">Cytoplasm</location>
        <location evidence="2">Cytoskeleton</location>
        <location evidence="2">Stress fiber</location>
    </subcellularLocation>
    <subcellularLocation>
        <location evidence="3">Cytoplasm</location>
        <location evidence="3">Myofibril</location>
    </subcellularLocation>
</comment>
<evidence type="ECO:0000256" key="1">
    <source>
        <dbReference type="ARBA" id="ARBA00004300"/>
    </source>
</evidence>
<evidence type="ECO:0000256" key="5">
    <source>
        <dbReference type="ARBA" id="ARBA00022499"/>
    </source>
</evidence>
<evidence type="ECO:0000256" key="7">
    <source>
        <dbReference type="ARBA" id="ARBA00022843"/>
    </source>
</evidence>
<dbReference type="EMBL" id="SPLM01000146">
    <property type="protein sequence ID" value="TMW56309.1"/>
    <property type="molecule type" value="Genomic_DNA"/>
</dbReference>
<dbReference type="AlphaFoldDB" id="A0A8K1FCY0"/>
<dbReference type="Pfam" id="PF05502">
    <property type="entry name" value="Dynactin_p62"/>
    <property type="match status" value="1"/>
</dbReference>
<keyword evidence="10" id="KW-0206">Cytoskeleton</keyword>
<gene>
    <name evidence="14" type="ORF">Poli38472_008957</name>
</gene>
<evidence type="ECO:0000256" key="12">
    <source>
        <dbReference type="ARBA" id="ARBA00034864"/>
    </source>
</evidence>
<dbReference type="GO" id="GO:0001725">
    <property type="term" value="C:stress fiber"/>
    <property type="evidence" value="ECO:0007669"/>
    <property type="project" value="UniProtKB-SubCell"/>
</dbReference>
<keyword evidence="9" id="KW-0175">Coiled coil</keyword>
<proteinExistence type="inferred from homology"/>
<comment type="caution">
    <text evidence="14">The sequence shown here is derived from an EMBL/GenBank/DDBJ whole genome shotgun (WGS) entry which is preliminary data.</text>
</comment>
<evidence type="ECO:0000256" key="4">
    <source>
        <dbReference type="ARBA" id="ARBA00022490"/>
    </source>
</evidence>
<dbReference type="GO" id="GO:0005869">
    <property type="term" value="C:dynactin complex"/>
    <property type="evidence" value="ECO:0007669"/>
    <property type="project" value="InterPro"/>
</dbReference>
<dbReference type="Proteomes" id="UP000794436">
    <property type="component" value="Unassembled WGS sequence"/>
</dbReference>
<dbReference type="GO" id="GO:0005813">
    <property type="term" value="C:centrosome"/>
    <property type="evidence" value="ECO:0007669"/>
    <property type="project" value="UniProtKB-SubCell"/>
</dbReference>
<reference evidence="14" key="1">
    <citation type="submission" date="2019-03" db="EMBL/GenBank/DDBJ databases">
        <title>Long read genome sequence of the mycoparasitic Pythium oligandrum ATCC 38472 isolated from sugarbeet rhizosphere.</title>
        <authorList>
            <person name="Gaulin E."/>
        </authorList>
    </citation>
    <scope>NUCLEOTIDE SEQUENCE</scope>
    <source>
        <strain evidence="14">ATCC 38472_TT</strain>
    </source>
</reference>
<accession>A0A8K1FCY0</accession>
<keyword evidence="5" id="KW-1017">Isopeptide bond</keyword>
<evidence type="ECO:0000256" key="2">
    <source>
        <dbReference type="ARBA" id="ARBA00004529"/>
    </source>
</evidence>
<evidence type="ECO:0000256" key="10">
    <source>
        <dbReference type="ARBA" id="ARBA00023212"/>
    </source>
</evidence>
<organism evidence="14 15">
    <name type="scientific">Pythium oligandrum</name>
    <name type="common">Mycoparasitic fungus</name>
    <dbReference type="NCBI Taxonomy" id="41045"/>
    <lineage>
        <taxon>Eukaryota</taxon>
        <taxon>Sar</taxon>
        <taxon>Stramenopiles</taxon>
        <taxon>Oomycota</taxon>
        <taxon>Peronosporomycetes</taxon>
        <taxon>Pythiales</taxon>
        <taxon>Pythiaceae</taxon>
        <taxon>Pythium</taxon>
    </lineage>
</organism>
<sequence length="485" mass="54759">MTDAAVVRYACPCGHLAPIGSLFYSEFCQKLVCRQPSCSVEEFESYYCGNLLVNLPSKEANMYQNRSSRCFACVTCDNVLSTVFHDGMQKYFFSCSHCHWDSLEIGLVEDDPDMLLMTAVARERETEHEDVYHTLLSHHSSVLTSGFNARGRRASSISGFGNAGRTTSLQMLADSMKELQREQQMKKFRLQRMAEMGTWKYEHAVARLEERAQWFENQRNEHQKPELRKQLERFQGSARDDVDLGSFALQSDMGRVASLEQRLHMPLDQPRSAERLFPHRPLLRVKRTWRCVESIQRGSAGILVKPQISPMSGDSSLPIPASWFKKANLGVHFVPIITFQKLPHPTSESSEHLECVLLVENPLDDPVQIICRAAEDSTNEAQSQALLEDQTPILLGAYEDPSIADAFAGDARTTPMATAAPNRHVVASIRNLSKIHVPIRCDSTAGYVRFRLEIDMVKYDDALEEAIAESNFRFVVEFAAPVAYT</sequence>
<evidence type="ECO:0000256" key="11">
    <source>
        <dbReference type="ARBA" id="ARBA00034776"/>
    </source>
</evidence>
<comment type="subunit">
    <text evidence="13">Subunit of dynactin, a multiprotein complex part of a tripartite complex with dynein and a adapter, such as BICDL1, BICD2 or HOOK3. The dynactin complex is built around ACTR1A/ACTB filament and consists of an actin-related filament composed of a shoulder domain, a pointed end and a barbed end. Its length is defined by its flexible shoulder domain. The soulder is composed of 2 DCTN1 subunits, 4 DCTN2 and 2 DCTN3. The 4 DCNT2 (via N-terminus) bind the ACTR1A filament and act as molecular rulers to determine the length. The pointed end is important for binding dynein-dynactin cargo adapters. Consists of 4 subunits: ACTR10, DCNT4, DCTN5 and DCTN6. The barbed end is composed of a CAPZA1:CAPZB heterodimers, which binds ACTR1A/ACTB filament and dynactin and stabilizes dynactin. Interacts with ATP7B, but not ATP7A, in a copper-dependent manner. Interacts with ANK2; this interaction is required for localization at costameres. Interacts with N4BP2L1.</text>
</comment>
<keyword evidence="6" id="KW-0597">Phosphoprotein</keyword>
<dbReference type="InterPro" id="IPR008603">
    <property type="entry name" value="DCTN4"/>
</dbReference>
<dbReference type="OrthoDB" id="283815at2759"/>
<keyword evidence="7" id="KW-0832">Ubl conjugation</keyword>
<evidence type="ECO:0000256" key="8">
    <source>
        <dbReference type="ARBA" id="ARBA00022990"/>
    </source>
</evidence>
<keyword evidence="4" id="KW-0963">Cytoplasm</keyword>